<dbReference type="RefSeq" id="WP_184463637.1">
    <property type="nucleotide sequence ID" value="NZ_JACHHW010000007.1"/>
</dbReference>
<proteinExistence type="predicted"/>
<comment type="caution">
    <text evidence="1">The sequence shown here is derived from an EMBL/GenBank/DDBJ whole genome shotgun (WGS) entry which is preliminary data.</text>
</comment>
<protein>
    <submittedName>
        <fullName evidence="1">Uncharacterized protein YndB with AHSA1/START domain</fullName>
    </submittedName>
</protein>
<keyword evidence="2" id="KW-1185">Reference proteome</keyword>
<organism evidence="1 2">
    <name type="scientific">Zhongshania antarctica</name>
    <dbReference type="NCBI Taxonomy" id="641702"/>
    <lineage>
        <taxon>Bacteria</taxon>
        <taxon>Pseudomonadati</taxon>
        <taxon>Pseudomonadota</taxon>
        <taxon>Gammaproteobacteria</taxon>
        <taxon>Cellvibrionales</taxon>
        <taxon>Spongiibacteraceae</taxon>
        <taxon>Zhongshania</taxon>
    </lineage>
</organism>
<evidence type="ECO:0000313" key="1">
    <source>
        <dbReference type="EMBL" id="MBB5188339.1"/>
    </source>
</evidence>
<dbReference type="Gene3D" id="3.30.530.20">
    <property type="match status" value="1"/>
</dbReference>
<gene>
    <name evidence="1" type="ORF">HNQ57_002621</name>
</gene>
<name>A0A840R519_9GAMM</name>
<evidence type="ECO:0000313" key="2">
    <source>
        <dbReference type="Proteomes" id="UP000536640"/>
    </source>
</evidence>
<dbReference type="InterPro" id="IPR023393">
    <property type="entry name" value="START-like_dom_sf"/>
</dbReference>
<dbReference type="AlphaFoldDB" id="A0A840R519"/>
<reference evidence="1 2" key="1">
    <citation type="submission" date="2020-08" db="EMBL/GenBank/DDBJ databases">
        <title>Genomic Encyclopedia of Type Strains, Phase IV (KMG-IV): sequencing the most valuable type-strain genomes for metagenomic binning, comparative biology and taxonomic classification.</title>
        <authorList>
            <person name="Goeker M."/>
        </authorList>
    </citation>
    <scope>NUCLEOTIDE SEQUENCE [LARGE SCALE GENOMIC DNA]</scope>
    <source>
        <strain evidence="1 2">DSM 25701</strain>
    </source>
</reference>
<accession>A0A840R519</accession>
<dbReference type="SUPFAM" id="SSF55961">
    <property type="entry name" value="Bet v1-like"/>
    <property type="match status" value="1"/>
</dbReference>
<dbReference type="Proteomes" id="UP000536640">
    <property type="component" value="Unassembled WGS sequence"/>
</dbReference>
<dbReference type="EMBL" id="JACHHW010000007">
    <property type="protein sequence ID" value="MBB5188339.1"/>
    <property type="molecule type" value="Genomic_DNA"/>
</dbReference>
<sequence length="56" mass="5955">MFKSTLCLLISAAGQGAGYTASARHWNEAAMKRHAQMGFAEGWAMVVEQLAALAEA</sequence>